<evidence type="ECO:0008006" key="4">
    <source>
        <dbReference type="Google" id="ProtNLM"/>
    </source>
</evidence>
<evidence type="ECO:0000256" key="1">
    <source>
        <dbReference type="SAM" id="MobiDB-lite"/>
    </source>
</evidence>
<feature type="region of interest" description="Disordered" evidence="1">
    <location>
        <begin position="828"/>
        <end position="857"/>
    </location>
</feature>
<feature type="compositionally biased region" description="Polar residues" evidence="1">
    <location>
        <begin position="1036"/>
        <end position="1055"/>
    </location>
</feature>
<sequence length="1181" mass="128916">MGNAQSSIEAPPRQSHRLSKPKTGNHATAGLLSPNGFSNTSRHFSSARLSTLLPPLPSQSPDLSSVSTPTTSTPEASTSLEQRSPIERSTSVAVPAQKKESLDWKRSLFRSKSSQGTSDPKRRNSIVESASRVADKLGRANSMTYESAVSYYGQPAPENWPGPPRTRSSWNYNPTSYEAKRLLNLEEEPALEHATTMSENRMTVVTESTWKSSNPANPESAPISRVNSDMSLYVPVRRRSVIQKPGIATRSNSMQNSPALSRSNFRYSHPPTPNLSRQQSFESYRGGVISMPPRMPESDQFPRVVTPCEDEYQSIGAFKLGSLRITNGAASPEIEKTRRRVQMGQRDPDALGDGYFAGAQPGNSDDTNGAAPSDVLPPTVEAPQPRAVQLSPIPTSFLSLEEVASAVSGPPMSEDLDSTVIDAPPQFLAEIDFSPFSFHGSQPGSPQLLTTSKTTALEDDLFDDEAQPEYSSVEVLDVRLDPSAKSPHGQVSTNVDKTFGRSDSGFLSTSSPSLDVIHKPLTKADSGYSSNVSLRSFQLKAQLSEGDLASSLEKQPSQSSQKSLTVPSEDRSLPRQSEESYPMPPQREAPPPPVPPKDLPQPLSPIKVLANVIPKKSRTTSVRLPESSFSTANISKTARHIPSPISLPYIDTRLKSPEPTPRTPASARSVKSDNSASALSIGSGPHKPGKLQRLLSSARRSAAGPLTVHATHVVEKTGIPSIPRDVEHKLHEHSGQFPMTTKRLALKPRSSKDTLKTIFSVGSMDVSVEAVNAIPMVPRVAEADDEDAAETKEPLWRQTLHSVPTSIAHVASHVIPRKPIARKPVPVRHESLKEKGQRLEKSATTRPNLPNVARPTSNTVQPLHHITRTMSLTMGAEQNWEMRLQALGSNVVYSTPDLPSSSLPSPFLARAVAMEKKARMSPPVSMMNRKPMSLRVPPPLRSQSSTASLSRKGSRESIQSYPSAQRLTRTASRDSIHSYPSHQEDHTASNIPNPATSPPPMDPRRIMSFRHSQTAQPSLHRAPSWDVQTDHDITRRSSQSSLNGVSRHNSLSSVPGQDGPGIQRPSSAQNWQVRTNQPPLRHRASYDGYNHQQHRLQQGNAPSMSNGYTAPSKPTLDPWINKQLAAPTGHRAQDGPYPPHVPRNHRRNHSVGSRNGHSTNPPYRILHSYNSPAYRGVPIWG</sequence>
<feature type="region of interest" description="Disordered" evidence="1">
    <location>
        <begin position="548"/>
        <end position="603"/>
    </location>
</feature>
<feature type="compositionally biased region" description="Polar residues" evidence="1">
    <location>
        <begin position="941"/>
        <end position="970"/>
    </location>
</feature>
<evidence type="ECO:0000313" key="3">
    <source>
        <dbReference type="Proteomes" id="UP001285441"/>
    </source>
</evidence>
<reference evidence="2" key="2">
    <citation type="submission" date="2023-06" db="EMBL/GenBank/DDBJ databases">
        <authorList>
            <consortium name="Lawrence Berkeley National Laboratory"/>
            <person name="Haridas S."/>
            <person name="Hensen N."/>
            <person name="Bonometti L."/>
            <person name="Westerberg I."/>
            <person name="Brannstrom I.O."/>
            <person name="Guillou S."/>
            <person name="Cros-Aarteil S."/>
            <person name="Calhoun S."/>
            <person name="Kuo A."/>
            <person name="Mondo S."/>
            <person name="Pangilinan J."/>
            <person name="Riley R."/>
            <person name="LaButti K."/>
            <person name="Andreopoulos B."/>
            <person name="Lipzen A."/>
            <person name="Chen C."/>
            <person name="Yanf M."/>
            <person name="Daum C."/>
            <person name="Ng V."/>
            <person name="Clum A."/>
            <person name="Steindorff A."/>
            <person name="Ohm R."/>
            <person name="Martin F."/>
            <person name="Silar P."/>
            <person name="Natvig D."/>
            <person name="Lalanne C."/>
            <person name="Gautier V."/>
            <person name="Ament-velasquez S.L."/>
            <person name="Kruys A."/>
            <person name="Hutchinson M.I."/>
            <person name="Powell A.J."/>
            <person name="Barry K."/>
            <person name="Miller A.N."/>
            <person name="Grigoriev I.V."/>
            <person name="Debuchy R."/>
            <person name="Gladieux P."/>
            <person name="Thoren M.H."/>
            <person name="Johannesson H."/>
        </authorList>
    </citation>
    <scope>NUCLEOTIDE SEQUENCE</scope>
    <source>
        <strain evidence="2">CBS 232.78</strain>
    </source>
</reference>
<feature type="region of interest" description="Disordered" evidence="1">
    <location>
        <begin position="648"/>
        <end position="691"/>
    </location>
</feature>
<feature type="region of interest" description="Disordered" evidence="1">
    <location>
        <begin position="919"/>
        <end position="1074"/>
    </location>
</feature>
<protein>
    <recommendedName>
        <fullName evidence="4">Proteophosphoglycan ppg4</fullName>
    </recommendedName>
</protein>
<feature type="compositionally biased region" description="Polar residues" evidence="1">
    <location>
        <begin position="844"/>
        <end position="857"/>
    </location>
</feature>
<feature type="compositionally biased region" description="Basic and acidic residues" evidence="1">
    <location>
        <begin position="971"/>
        <end position="987"/>
    </location>
</feature>
<feature type="region of interest" description="Disordered" evidence="1">
    <location>
        <begin position="481"/>
        <end position="513"/>
    </location>
</feature>
<dbReference type="Proteomes" id="UP001285441">
    <property type="component" value="Unassembled WGS sequence"/>
</dbReference>
<gene>
    <name evidence="2" type="ORF">B0H63DRAFT_36264</name>
</gene>
<feature type="compositionally biased region" description="Polar residues" evidence="1">
    <location>
        <begin position="1095"/>
        <end position="1109"/>
    </location>
</feature>
<feature type="region of interest" description="Disordered" evidence="1">
    <location>
        <begin position="1"/>
        <end position="130"/>
    </location>
</feature>
<feature type="compositionally biased region" description="Basic and acidic residues" evidence="1">
    <location>
        <begin position="97"/>
        <end position="106"/>
    </location>
</feature>
<feature type="compositionally biased region" description="Basic and acidic residues" evidence="1">
    <location>
        <begin position="828"/>
        <end position="843"/>
    </location>
</feature>
<dbReference type="AlphaFoldDB" id="A0AAE0P6D8"/>
<feature type="region of interest" description="Disordered" evidence="1">
    <location>
        <begin position="337"/>
        <end position="380"/>
    </location>
</feature>
<comment type="caution">
    <text evidence="2">The sequence shown here is derived from an EMBL/GenBank/DDBJ whole genome shotgun (WGS) entry which is preliminary data.</text>
</comment>
<feature type="compositionally biased region" description="Polar residues" evidence="1">
    <location>
        <begin position="552"/>
        <end position="566"/>
    </location>
</feature>
<name>A0AAE0P6D8_9PEZI</name>
<evidence type="ECO:0000313" key="2">
    <source>
        <dbReference type="EMBL" id="KAK3394114.1"/>
    </source>
</evidence>
<keyword evidence="3" id="KW-1185">Reference proteome</keyword>
<organism evidence="2 3">
    <name type="scientific">Podospora didyma</name>
    <dbReference type="NCBI Taxonomy" id="330526"/>
    <lineage>
        <taxon>Eukaryota</taxon>
        <taxon>Fungi</taxon>
        <taxon>Dikarya</taxon>
        <taxon>Ascomycota</taxon>
        <taxon>Pezizomycotina</taxon>
        <taxon>Sordariomycetes</taxon>
        <taxon>Sordariomycetidae</taxon>
        <taxon>Sordariales</taxon>
        <taxon>Podosporaceae</taxon>
        <taxon>Podospora</taxon>
    </lineage>
</organism>
<reference evidence="2" key="1">
    <citation type="journal article" date="2023" name="Mol. Phylogenet. Evol.">
        <title>Genome-scale phylogeny and comparative genomics of the fungal order Sordariales.</title>
        <authorList>
            <person name="Hensen N."/>
            <person name="Bonometti L."/>
            <person name="Westerberg I."/>
            <person name="Brannstrom I.O."/>
            <person name="Guillou S."/>
            <person name="Cros-Aarteil S."/>
            <person name="Calhoun S."/>
            <person name="Haridas S."/>
            <person name="Kuo A."/>
            <person name="Mondo S."/>
            <person name="Pangilinan J."/>
            <person name="Riley R."/>
            <person name="LaButti K."/>
            <person name="Andreopoulos B."/>
            <person name="Lipzen A."/>
            <person name="Chen C."/>
            <person name="Yan M."/>
            <person name="Daum C."/>
            <person name="Ng V."/>
            <person name="Clum A."/>
            <person name="Steindorff A."/>
            <person name="Ohm R.A."/>
            <person name="Martin F."/>
            <person name="Silar P."/>
            <person name="Natvig D.O."/>
            <person name="Lalanne C."/>
            <person name="Gautier V."/>
            <person name="Ament-Velasquez S.L."/>
            <person name="Kruys A."/>
            <person name="Hutchinson M.I."/>
            <person name="Powell A.J."/>
            <person name="Barry K."/>
            <person name="Miller A.N."/>
            <person name="Grigoriev I.V."/>
            <person name="Debuchy R."/>
            <person name="Gladieux P."/>
            <person name="Hiltunen Thoren M."/>
            <person name="Johannesson H."/>
        </authorList>
    </citation>
    <scope>NUCLEOTIDE SEQUENCE</scope>
    <source>
        <strain evidence="2">CBS 232.78</strain>
    </source>
</reference>
<dbReference type="EMBL" id="JAULSW010000001">
    <property type="protein sequence ID" value="KAK3394114.1"/>
    <property type="molecule type" value="Genomic_DNA"/>
</dbReference>
<feature type="compositionally biased region" description="Basic and acidic residues" evidence="1">
    <location>
        <begin position="568"/>
        <end position="578"/>
    </location>
</feature>
<feature type="compositionally biased region" description="Low complexity" evidence="1">
    <location>
        <begin position="46"/>
        <end position="79"/>
    </location>
</feature>
<feature type="compositionally biased region" description="Polar residues" evidence="1">
    <location>
        <begin position="35"/>
        <end position="44"/>
    </location>
</feature>
<feature type="compositionally biased region" description="Polar residues" evidence="1">
    <location>
        <begin position="1150"/>
        <end position="1161"/>
    </location>
</feature>
<feature type="compositionally biased region" description="Polar residues" evidence="1">
    <location>
        <begin position="1064"/>
        <end position="1074"/>
    </location>
</feature>
<feature type="compositionally biased region" description="Pro residues" evidence="1">
    <location>
        <begin position="582"/>
        <end position="603"/>
    </location>
</feature>
<proteinExistence type="predicted"/>
<accession>A0AAE0P6D8</accession>
<feature type="region of interest" description="Disordered" evidence="1">
    <location>
        <begin position="1090"/>
        <end position="1163"/>
    </location>
</feature>